<dbReference type="Proteomes" id="UP000465221">
    <property type="component" value="Unassembled WGS sequence"/>
</dbReference>
<accession>A0A8H3SD50</accession>
<reference evidence="1 2" key="1">
    <citation type="submission" date="2020-01" db="EMBL/GenBank/DDBJ databases">
        <title>Draft genome sequence of Aspergillus udagawae IFM 46972.</title>
        <authorList>
            <person name="Takahashi H."/>
            <person name="Yaguchi T."/>
        </authorList>
    </citation>
    <scope>NUCLEOTIDE SEQUENCE [LARGE SCALE GENOMIC DNA]</scope>
    <source>
        <strain evidence="1 2">IFM 46972</strain>
    </source>
</reference>
<organism evidence="1 2">
    <name type="scientific">Aspergillus udagawae</name>
    <dbReference type="NCBI Taxonomy" id="91492"/>
    <lineage>
        <taxon>Eukaryota</taxon>
        <taxon>Fungi</taxon>
        <taxon>Dikarya</taxon>
        <taxon>Ascomycota</taxon>
        <taxon>Pezizomycotina</taxon>
        <taxon>Eurotiomycetes</taxon>
        <taxon>Eurotiomycetidae</taxon>
        <taxon>Eurotiales</taxon>
        <taxon>Aspergillaceae</taxon>
        <taxon>Aspergillus</taxon>
        <taxon>Aspergillus subgen. Fumigati</taxon>
    </lineage>
</organism>
<comment type="caution">
    <text evidence="1">The sequence shown here is derived from an EMBL/GenBank/DDBJ whole genome shotgun (WGS) entry which is preliminary data.</text>
</comment>
<sequence>MENATSSEVSVKLRELAAAVNSAGDPKLAQILRKVPNSRGLITSCRERILRTDPDLDSEKWFKYWESKSGDKLSAKQAIRLAALTKTWSRRTGEDTQTLKDWISNSSAFWGMDPFCTPFEIVQHCLELAERPEANNVKEIDGKKTDGKEPIRRRVTLIVLYDIISEEVSRLRRQSNQLQHQKYLTSAVKNVERQSRYRIFVLTAAQA</sequence>
<protein>
    <submittedName>
        <fullName evidence="1">Uncharacterized protein</fullName>
    </submittedName>
</protein>
<evidence type="ECO:0000313" key="1">
    <source>
        <dbReference type="EMBL" id="GFF56446.1"/>
    </source>
</evidence>
<name>A0A8H3SD50_9EURO</name>
<proteinExistence type="predicted"/>
<dbReference type="EMBL" id="BLKC01000136">
    <property type="protein sequence ID" value="GFF56446.1"/>
    <property type="molecule type" value="Genomic_DNA"/>
</dbReference>
<dbReference type="AlphaFoldDB" id="A0A8H3SD50"/>
<gene>
    <name evidence="1" type="ORF">IFM46972_10516</name>
</gene>
<evidence type="ECO:0000313" key="2">
    <source>
        <dbReference type="Proteomes" id="UP000465221"/>
    </source>
</evidence>